<dbReference type="KEGG" id="agh:M3I41_07500"/>
<organism evidence="2 3">
    <name type="scientific">Actinomyces graevenitzii</name>
    <dbReference type="NCBI Taxonomy" id="55565"/>
    <lineage>
        <taxon>Bacteria</taxon>
        <taxon>Bacillati</taxon>
        <taxon>Actinomycetota</taxon>
        <taxon>Actinomycetes</taxon>
        <taxon>Actinomycetales</taxon>
        <taxon>Actinomycetaceae</taxon>
        <taxon>Actinomyces</taxon>
    </lineage>
</organism>
<dbReference type="EMBL" id="CP097095">
    <property type="protein sequence ID" value="UQF79425.1"/>
    <property type="molecule type" value="Genomic_DNA"/>
</dbReference>
<keyword evidence="1" id="KW-0812">Transmembrane</keyword>
<reference evidence="2" key="1">
    <citation type="submission" date="2022-05" db="EMBL/GenBank/DDBJ databases">
        <title>Using nanopore sequencing to obtain complete genomes from saliva samples.</title>
        <authorList>
            <person name="Baker J.L."/>
        </authorList>
    </citation>
    <scope>NUCLEOTIDE SEQUENCE</scope>
    <source>
        <strain evidence="2">JCVI-JB-Ag32</strain>
    </source>
</reference>
<gene>
    <name evidence="2" type="ORF">M3I41_07500</name>
</gene>
<feature type="transmembrane region" description="Helical" evidence="1">
    <location>
        <begin position="20"/>
        <end position="41"/>
    </location>
</feature>
<protein>
    <submittedName>
        <fullName evidence="2">Uncharacterized protein</fullName>
    </submittedName>
</protein>
<dbReference type="AlphaFoldDB" id="A0A9E7DCX3"/>
<proteinExistence type="predicted"/>
<name>A0A9E7DCX3_9ACTO</name>
<keyword evidence="1" id="KW-0472">Membrane</keyword>
<evidence type="ECO:0000256" key="1">
    <source>
        <dbReference type="SAM" id="Phobius"/>
    </source>
</evidence>
<evidence type="ECO:0000313" key="2">
    <source>
        <dbReference type="EMBL" id="UQF79425.1"/>
    </source>
</evidence>
<evidence type="ECO:0000313" key="3">
    <source>
        <dbReference type="Proteomes" id="UP000830236"/>
    </source>
</evidence>
<sequence>MSSRRTRSISLPAWLNWQVYAVAAALVVVLVIGVVALPRLINPVNTGAEAAVRTYMQLLEQGKYEAATAAVPVKIPGDTGVNLLKSQAAEGAEGKLRLISVSTGMVSGDTTAITVRYMVGDGAPQQAVVSVKPSKVERPFIGKWAITTSLARSVDISIPSAVNRVTVGTISVPLPLVGADKNGYRHVKALAYPGSYSLISGTVNPKYLTAGLAVTPTGQRELVVTESQHEATLSVNPTAELSQWALSWAQEQVRACAEGSGGDACPAQVRNVDASQLTLQSLPSRLLEIDGDKFSAVGVIRVSGLSSRDNGVQVSVRIDATYTFDAAGNPQAQLIFQ</sequence>
<keyword evidence="1" id="KW-1133">Transmembrane helix</keyword>
<dbReference type="Proteomes" id="UP000830236">
    <property type="component" value="Chromosome"/>
</dbReference>
<accession>A0A9E7DCX3</accession>